<evidence type="ECO:0000313" key="10">
    <source>
        <dbReference type="Proteomes" id="UP000053201"/>
    </source>
</evidence>
<feature type="coiled-coil region" evidence="6">
    <location>
        <begin position="620"/>
        <end position="647"/>
    </location>
</feature>
<dbReference type="CDD" id="cd09242">
    <property type="entry name" value="BRO1_ScBro1_like"/>
    <property type="match status" value="1"/>
</dbReference>
<dbReference type="EMBL" id="KQ257461">
    <property type="protein sequence ID" value="KNC98241.1"/>
    <property type="molecule type" value="Genomic_DNA"/>
</dbReference>
<feature type="compositionally biased region" description="Low complexity" evidence="7">
    <location>
        <begin position="1197"/>
        <end position="1213"/>
    </location>
</feature>
<sequence length="1404" mass="153168">MAATLQSPLLHVATKRTDEVDFTGPFRNYISTVYQDDPDKYATEIATLHRLRQDTRGAGKDLTGRDILYRYYGQLELLDLRFPVDEKHVKVLFTWYDAFSQKPISQYSIAYEKACTIFNIAATCSSIGALQNRFEAAGLKMAFNYFQAAAGLFLYINDNFLHAPSLDLSRDSIKTLADLMLAQAQECFIEKVIMEKKKGALVAKLAAQAAHVYQNVADGLANEAIRSQFDRAWIELVKVKAKHFQAVAMYHKSMQSESETKYGEIVGYLTAAENIAKEANKLATAFSGSFPSFTTSAQTATSSTSSSGHTTAAAAALLEATKTSLNLITDRKNVAVKDNDMIYHDSVPKVETLPAIEKLNAVKPITFADICVNGQADIPKIIGPDIFQRLVPLSVHESASLYSEEKAKLLRSQQERVEAANGELQATLDSMNLVATLDKLKQLSKRGPGGLHDGVTVPEQVKQWNAAVREAEESGTQTDEVLGLLEGFKKKVRELLDEIGLLLDKEQHECETMRVKFVERWTQEPSAQLTSRIREDVRQHRDSFEKALATDGALMAGLEESRMNIDILKRRSEDVEAIFVERLITAAPTKKDNVANLLDENVDGGAGFGVLNEQILIEKMDGLLSRLRTLKKERNDLIDELKAKLHQDDISSLLLLNKNKESQVFQTELSKFKPLQGRITANLQAHTQFLHDLSSDFTKLGSSSDSIKSLESMEKRKEALIKEWGRSYEQWKEAKEGLARGVEFYSSLCELVESLRTTVIDFTRRRAEERDGLAKKLGEEQAEQRQRTLREQLQRLSISTTSQGAVNSPSGPGPAQMQSSPSAPVDSPLYAAQHPVSRSGSLHIHQEPSTALGSPYQYGPFSTLGGGPSMPPASTNRPDVQPFAPPPPSPLAMQAPPQFTQQFSSGSDRAQYNSVQQGQAPPVQPSSHPSSVPHNPYAGLGTSAPFGQAVPTSVAPPEVRPSTASPAAGPQPPGSGPLPTVGSQGGDHRQSGVYYGHNQPHQQQPQQTQPFYQPQSASSQQMPPPHQTVHTPYAQGVLPPPSLFQQQQGIPGVIGYQPQQHYTPSSSAYQSPQAYGQNAHFPGQAGTPAVSQQLPSHQQAYQPATSISAHGGYGPASLRPPPKTGSSYDAPPLPPKALSRNPSIDGQQQPYQQASNGTYTAAGPRTTASYPSHPVPAPGGYRPAPSTTPHSGPQHYSGGPVQQQYQAQNPSAQHPLPTQPSYSQHQYRPAVNQSQYGQPEPSHAFSQPPYGQQPSVAQPQYAQHQQPPPASGQPQYGQHPQQPSPAPNQQPPGVPGSQQYGQPTGYGQPMYHQPQTQPQQYGAPPQQQNPHGQQSFAPYQQPYSQPQQPVTYASPQQQGYNTSAPTAQYVQQQPPQGVANPPQPRPPGYGVPMQPAPAPGSLLD</sequence>
<evidence type="ECO:0000256" key="1">
    <source>
        <dbReference type="ARBA" id="ARBA00004177"/>
    </source>
</evidence>
<dbReference type="STRING" id="645134.A0A0L0HBD2"/>
<feature type="compositionally biased region" description="Low complexity" evidence="7">
    <location>
        <begin position="1295"/>
        <end position="1349"/>
    </location>
</feature>
<evidence type="ECO:0000256" key="2">
    <source>
        <dbReference type="ARBA" id="ARBA00004496"/>
    </source>
</evidence>
<feature type="compositionally biased region" description="Low complexity" evidence="7">
    <location>
        <begin position="999"/>
        <end position="1021"/>
    </location>
</feature>
<dbReference type="GO" id="GO:0043328">
    <property type="term" value="P:protein transport to vacuole involved in ubiquitin-dependent protein catabolic process via the multivesicular body sorting pathway"/>
    <property type="evidence" value="ECO:0007669"/>
    <property type="project" value="TreeGrafter"/>
</dbReference>
<dbReference type="FunCoup" id="A0A0L0HBD2">
    <property type="interactions" value="351"/>
</dbReference>
<evidence type="ECO:0000313" key="9">
    <source>
        <dbReference type="EMBL" id="KNC98241.1"/>
    </source>
</evidence>
<evidence type="ECO:0000259" key="8">
    <source>
        <dbReference type="PROSITE" id="PS51180"/>
    </source>
</evidence>
<feature type="compositionally biased region" description="Polar residues" evidence="7">
    <location>
        <begin position="1350"/>
        <end position="1375"/>
    </location>
</feature>
<comment type="subcellular location">
    <subcellularLocation>
        <location evidence="2">Cytoplasm</location>
    </subcellularLocation>
    <subcellularLocation>
        <location evidence="1">Endosome</location>
    </subcellularLocation>
</comment>
<proteinExistence type="predicted"/>
<dbReference type="SMART" id="SM01041">
    <property type="entry name" value="BRO1"/>
    <property type="match status" value="1"/>
</dbReference>
<name>A0A0L0HBD2_SPIPD</name>
<dbReference type="PANTHER" id="PTHR23030:SF30">
    <property type="entry name" value="TYROSINE-PROTEIN PHOSPHATASE NON-RECEPTOR TYPE 23"/>
    <property type="match status" value="1"/>
</dbReference>
<dbReference type="Gene3D" id="1.20.120.560">
    <property type="entry name" value="alix/aip1 in complex with the ypdl late domain"/>
    <property type="match status" value="1"/>
</dbReference>
<dbReference type="eggNOG" id="KOG2220">
    <property type="taxonomic scope" value="Eukaryota"/>
</dbReference>
<feature type="compositionally biased region" description="Polar residues" evidence="7">
    <location>
        <begin position="899"/>
        <end position="919"/>
    </location>
</feature>
<dbReference type="Proteomes" id="UP000053201">
    <property type="component" value="Unassembled WGS sequence"/>
</dbReference>
<evidence type="ECO:0000256" key="7">
    <source>
        <dbReference type="SAM" id="MobiDB-lite"/>
    </source>
</evidence>
<accession>A0A0L0HBD2</accession>
<evidence type="ECO:0000256" key="3">
    <source>
        <dbReference type="ARBA" id="ARBA00022490"/>
    </source>
</evidence>
<dbReference type="VEuPathDB" id="FungiDB:SPPG_06641"/>
<dbReference type="InterPro" id="IPR038499">
    <property type="entry name" value="BRO1_sf"/>
</dbReference>
<feature type="compositionally biased region" description="Polar residues" evidence="7">
    <location>
        <begin position="1089"/>
        <end position="1108"/>
    </location>
</feature>
<feature type="domain" description="BRO1" evidence="8">
    <location>
        <begin position="8"/>
        <end position="424"/>
    </location>
</feature>
<dbReference type="InterPro" id="IPR025304">
    <property type="entry name" value="ALIX_V_dom"/>
</dbReference>
<gene>
    <name evidence="9" type="ORF">SPPG_06641</name>
</gene>
<reference evidence="9 10" key="1">
    <citation type="submission" date="2009-08" db="EMBL/GenBank/DDBJ databases">
        <title>The Genome Sequence of Spizellomyces punctatus strain DAOM BR117.</title>
        <authorList>
            <consortium name="The Broad Institute Genome Sequencing Platform"/>
            <person name="Russ C."/>
            <person name="Cuomo C."/>
            <person name="Shea T."/>
            <person name="Young S.K."/>
            <person name="Zeng Q."/>
            <person name="Koehrsen M."/>
            <person name="Haas B."/>
            <person name="Borodovsky M."/>
            <person name="Guigo R."/>
            <person name="Alvarado L."/>
            <person name="Berlin A."/>
            <person name="Bochicchio J."/>
            <person name="Borenstein D."/>
            <person name="Chapman S."/>
            <person name="Chen Z."/>
            <person name="Engels R."/>
            <person name="Freedman E."/>
            <person name="Gellesch M."/>
            <person name="Goldberg J."/>
            <person name="Griggs A."/>
            <person name="Gujja S."/>
            <person name="Heiman D."/>
            <person name="Hepburn T."/>
            <person name="Howarth C."/>
            <person name="Jen D."/>
            <person name="Larson L."/>
            <person name="Lewis B."/>
            <person name="Mehta T."/>
            <person name="Park D."/>
            <person name="Pearson M."/>
            <person name="Roberts A."/>
            <person name="Saif S."/>
            <person name="Shenoy N."/>
            <person name="Sisk P."/>
            <person name="Stolte C."/>
            <person name="Sykes S."/>
            <person name="Thomson T."/>
            <person name="Walk T."/>
            <person name="White J."/>
            <person name="Yandava C."/>
            <person name="Burger G."/>
            <person name="Gray M.W."/>
            <person name="Holland P.W.H."/>
            <person name="King N."/>
            <person name="Lang F.B.F."/>
            <person name="Roger A.J."/>
            <person name="Ruiz-Trillo I."/>
            <person name="Lander E."/>
            <person name="Nusbaum C."/>
        </authorList>
    </citation>
    <scope>NUCLEOTIDE SEQUENCE [LARGE SCALE GENOMIC DNA]</scope>
    <source>
        <strain evidence="9 10">DAOM BR117</strain>
    </source>
</reference>
<feature type="compositionally biased region" description="Pro residues" evidence="7">
    <location>
        <begin position="1282"/>
        <end position="1294"/>
    </location>
</feature>
<dbReference type="GeneID" id="27689932"/>
<dbReference type="GO" id="GO:0005768">
    <property type="term" value="C:endosome"/>
    <property type="evidence" value="ECO:0007669"/>
    <property type="project" value="UniProtKB-SubCell"/>
</dbReference>
<dbReference type="Gene3D" id="1.25.40.280">
    <property type="entry name" value="alix/aip1 like domains"/>
    <property type="match status" value="1"/>
</dbReference>
<dbReference type="PANTHER" id="PTHR23030">
    <property type="entry name" value="PCD6 INTERACTING PROTEIN-RELATED"/>
    <property type="match status" value="1"/>
</dbReference>
<evidence type="ECO:0000256" key="4">
    <source>
        <dbReference type="ARBA" id="ARBA00022753"/>
    </source>
</evidence>
<dbReference type="PROSITE" id="PS51180">
    <property type="entry name" value="BRO1"/>
    <property type="match status" value="1"/>
</dbReference>
<dbReference type="InterPro" id="IPR004328">
    <property type="entry name" value="BRO1_dom"/>
</dbReference>
<evidence type="ECO:0000256" key="5">
    <source>
        <dbReference type="ARBA" id="ARBA00041284"/>
    </source>
</evidence>
<dbReference type="OrthoDB" id="2141925at2759"/>
<feature type="compositionally biased region" description="Low complexity" evidence="7">
    <location>
        <begin position="925"/>
        <end position="936"/>
    </location>
</feature>
<feature type="compositionally biased region" description="Polar residues" evidence="7">
    <location>
        <begin position="1057"/>
        <end position="1076"/>
    </location>
</feature>
<evidence type="ECO:0000256" key="6">
    <source>
        <dbReference type="SAM" id="Coils"/>
    </source>
</evidence>
<protein>
    <recommendedName>
        <fullName evidence="5">BRO domain-containing protein 1</fullName>
    </recommendedName>
</protein>
<dbReference type="Gene3D" id="1.20.140.50">
    <property type="entry name" value="alix/aip1 like domains"/>
    <property type="match status" value="1"/>
</dbReference>
<feature type="region of interest" description="Disordered" evidence="7">
    <location>
        <begin position="796"/>
        <end position="1404"/>
    </location>
</feature>
<dbReference type="Pfam" id="PF03097">
    <property type="entry name" value="BRO1"/>
    <property type="match status" value="1"/>
</dbReference>
<dbReference type="OMA" id="CHAANQS"/>
<feature type="compositionally biased region" description="Polar residues" evidence="7">
    <location>
        <begin position="1219"/>
        <end position="1237"/>
    </location>
</feature>
<dbReference type="InParanoid" id="A0A0L0HBD2"/>
<keyword evidence="10" id="KW-1185">Reference proteome</keyword>
<keyword evidence="6" id="KW-0175">Coiled coil</keyword>
<feature type="compositionally biased region" description="Pro residues" evidence="7">
    <location>
        <begin position="1381"/>
        <end position="1398"/>
    </location>
</feature>
<dbReference type="Pfam" id="PF13949">
    <property type="entry name" value="ALIX_LYPXL_bnd"/>
    <property type="match status" value="1"/>
</dbReference>
<feature type="compositionally biased region" description="Polar residues" evidence="7">
    <location>
        <begin position="1140"/>
        <end position="1159"/>
    </location>
</feature>
<keyword evidence="3" id="KW-0963">Cytoplasm</keyword>
<feature type="compositionally biased region" description="Low complexity" evidence="7">
    <location>
        <begin position="1272"/>
        <end position="1281"/>
    </location>
</feature>
<feature type="compositionally biased region" description="Polar residues" evidence="7">
    <location>
        <begin position="797"/>
        <end position="822"/>
    </location>
</feature>
<dbReference type="RefSeq" id="XP_016606281.1">
    <property type="nucleotide sequence ID" value="XM_016754841.1"/>
</dbReference>
<organism evidence="9 10">
    <name type="scientific">Spizellomyces punctatus (strain DAOM BR117)</name>
    <dbReference type="NCBI Taxonomy" id="645134"/>
    <lineage>
        <taxon>Eukaryota</taxon>
        <taxon>Fungi</taxon>
        <taxon>Fungi incertae sedis</taxon>
        <taxon>Chytridiomycota</taxon>
        <taxon>Chytridiomycota incertae sedis</taxon>
        <taxon>Chytridiomycetes</taxon>
        <taxon>Spizellomycetales</taxon>
        <taxon>Spizellomycetaceae</taxon>
        <taxon>Spizellomyces</taxon>
    </lineage>
</organism>
<keyword evidence="4" id="KW-0967">Endosome</keyword>